<protein>
    <submittedName>
        <fullName evidence="2">Uncharacterized protein</fullName>
    </submittedName>
</protein>
<evidence type="ECO:0000256" key="1">
    <source>
        <dbReference type="SAM" id="MobiDB-lite"/>
    </source>
</evidence>
<dbReference type="Proteomes" id="UP000807342">
    <property type="component" value="Unassembled WGS sequence"/>
</dbReference>
<feature type="region of interest" description="Disordered" evidence="1">
    <location>
        <begin position="1"/>
        <end position="143"/>
    </location>
</feature>
<accession>A0A9P6C9M3</accession>
<feature type="compositionally biased region" description="Polar residues" evidence="1">
    <location>
        <begin position="111"/>
        <end position="125"/>
    </location>
</feature>
<feature type="compositionally biased region" description="Basic and acidic residues" evidence="1">
    <location>
        <begin position="37"/>
        <end position="46"/>
    </location>
</feature>
<evidence type="ECO:0000313" key="2">
    <source>
        <dbReference type="EMBL" id="KAF9453263.1"/>
    </source>
</evidence>
<feature type="compositionally biased region" description="Basic and acidic residues" evidence="1">
    <location>
        <begin position="68"/>
        <end position="85"/>
    </location>
</feature>
<sequence>MSRPETVLSPRSSLSSSPISSASSIDSPLISDSISDWAEHSRDRVHQRGIHSDSYTTSDSESPMTPWDLRRDLGLPNSADRHQDTSDEDQNQDDHDENNMPPLYLGHTRWKQSQQPHTPGQNHRTLSADHVDRTTLHRRTRSKTKHIYHTHRNVHYEQHLCESLIFHVL</sequence>
<feature type="compositionally biased region" description="Acidic residues" evidence="1">
    <location>
        <begin position="86"/>
        <end position="96"/>
    </location>
</feature>
<feature type="compositionally biased region" description="Low complexity" evidence="1">
    <location>
        <begin position="8"/>
        <end position="36"/>
    </location>
</feature>
<proteinExistence type="predicted"/>
<organism evidence="2 3">
    <name type="scientific">Macrolepiota fuliginosa MF-IS2</name>
    <dbReference type="NCBI Taxonomy" id="1400762"/>
    <lineage>
        <taxon>Eukaryota</taxon>
        <taxon>Fungi</taxon>
        <taxon>Dikarya</taxon>
        <taxon>Basidiomycota</taxon>
        <taxon>Agaricomycotina</taxon>
        <taxon>Agaricomycetes</taxon>
        <taxon>Agaricomycetidae</taxon>
        <taxon>Agaricales</taxon>
        <taxon>Agaricineae</taxon>
        <taxon>Agaricaceae</taxon>
        <taxon>Macrolepiota</taxon>
    </lineage>
</organism>
<comment type="caution">
    <text evidence="2">The sequence shown here is derived from an EMBL/GenBank/DDBJ whole genome shotgun (WGS) entry which is preliminary data.</text>
</comment>
<feature type="compositionally biased region" description="Polar residues" evidence="1">
    <location>
        <begin position="53"/>
        <end position="63"/>
    </location>
</feature>
<dbReference type="EMBL" id="MU151063">
    <property type="protein sequence ID" value="KAF9453263.1"/>
    <property type="molecule type" value="Genomic_DNA"/>
</dbReference>
<evidence type="ECO:0000313" key="3">
    <source>
        <dbReference type="Proteomes" id="UP000807342"/>
    </source>
</evidence>
<feature type="compositionally biased region" description="Basic and acidic residues" evidence="1">
    <location>
        <begin position="126"/>
        <end position="135"/>
    </location>
</feature>
<dbReference type="AlphaFoldDB" id="A0A9P6C9M3"/>
<name>A0A9P6C9M3_9AGAR</name>
<keyword evidence="3" id="KW-1185">Reference proteome</keyword>
<reference evidence="2" key="1">
    <citation type="submission" date="2020-11" db="EMBL/GenBank/DDBJ databases">
        <authorList>
            <consortium name="DOE Joint Genome Institute"/>
            <person name="Ahrendt S."/>
            <person name="Riley R."/>
            <person name="Andreopoulos W."/>
            <person name="Labutti K."/>
            <person name="Pangilinan J."/>
            <person name="Ruiz-Duenas F.J."/>
            <person name="Barrasa J.M."/>
            <person name="Sanchez-Garcia M."/>
            <person name="Camarero S."/>
            <person name="Miyauchi S."/>
            <person name="Serrano A."/>
            <person name="Linde D."/>
            <person name="Babiker R."/>
            <person name="Drula E."/>
            <person name="Ayuso-Fernandez I."/>
            <person name="Pacheco R."/>
            <person name="Padilla G."/>
            <person name="Ferreira P."/>
            <person name="Barriuso J."/>
            <person name="Kellner H."/>
            <person name="Castanera R."/>
            <person name="Alfaro M."/>
            <person name="Ramirez L."/>
            <person name="Pisabarro A.G."/>
            <person name="Kuo A."/>
            <person name="Tritt A."/>
            <person name="Lipzen A."/>
            <person name="He G."/>
            <person name="Yan M."/>
            <person name="Ng V."/>
            <person name="Cullen D."/>
            <person name="Martin F."/>
            <person name="Rosso M.-N."/>
            <person name="Henrissat B."/>
            <person name="Hibbett D."/>
            <person name="Martinez A.T."/>
            <person name="Grigoriev I.V."/>
        </authorList>
    </citation>
    <scope>NUCLEOTIDE SEQUENCE</scope>
    <source>
        <strain evidence="2">MF-IS2</strain>
    </source>
</reference>
<gene>
    <name evidence="2" type="ORF">P691DRAFT_801605</name>
</gene>